<dbReference type="EMBL" id="JAGZZP010000010">
    <property type="protein sequence ID" value="MBS6535399.1"/>
    <property type="molecule type" value="Genomic_DNA"/>
</dbReference>
<organism evidence="1 2">
    <name type="scientific">Peptoniphilus harei</name>
    <dbReference type="NCBI Taxonomy" id="54005"/>
    <lineage>
        <taxon>Bacteria</taxon>
        <taxon>Bacillati</taxon>
        <taxon>Bacillota</taxon>
        <taxon>Tissierellia</taxon>
        <taxon>Tissierellales</taxon>
        <taxon>Peptoniphilaceae</taxon>
        <taxon>Peptoniphilus</taxon>
    </lineage>
</organism>
<proteinExistence type="predicted"/>
<accession>A0A943SRX0</accession>
<protein>
    <submittedName>
        <fullName evidence="1">Uncharacterized protein</fullName>
    </submittedName>
</protein>
<reference evidence="1" key="1">
    <citation type="submission" date="2021-02" db="EMBL/GenBank/DDBJ databases">
        <title>Infant gut strain persistence is associated with maternal origin, phylogeny, and functional potential including surface adhesion and iron acquisition.</title>
        <authorList>
            <person name="Lou Y.C."/>
        </authorList>
    </citation>
    <scope>NUCLEOTIDE SEQUENCE</scope>
    <source>
        <strain evidence="1">L3_060_052G1_dasL3_060_052G1_concoct_1</strain>
    </source>
</reference>
<evidence type="ECO:0000313" key="2">
    <source>
        <dbReference type="Proteomes" id="UP000748991"/>
    </source>
</evidence>
<sequence>MNETINNDSLFLDKERNIRKYGIEDLNEKNVLPIINRSQKNYALSDKLWDYIEDNLNSERVDEFGKHFTNLDLLDYVNNGGIRTEKIENLIEKKPKVITEEELGFVNLSLKASNWDLDNVPMPSLVMGDEMEKGNLQNVIMGKVSKNMSHFAKEGKEDWDVFMDVYAKLNDIAQNFDPNYDFGNKYNFDKLLRQEHGNDVIDNASPSKLKRLLNNKKLGMYLKSNIDRTIYSLIREDQMAKGMTSAQTEINSDYKQAQQMYGNDAEKIAGYVGDKRANSDRKNKIRIDESTMLKHGKALKMQDTVYLDTNISSDGRETTIGELVEDGSKNALDNMEEQESLKEIIDNLDNFFETDAMMTSSDGADFAWMEAKKFAIDRDPATGDMVINALTPGEINKIKESTYLEAKKRQVMRSFRSNREKVFGVGEFKALDHNLYEDLKNVNNIKELDKCLLEHVKKARDESKKIPNARSFNVMKINTDVEKTALAETQAYFRQNDNVRDVRSIIKEMDDLSNFLDPKIKDKVKDLTDTKEIGLILQKRDEKFVDVLDDKIEMINESRMSENKAPFPQSWKRGLFELYNMPMKNEWEESIKFQDYYEKLIAGEYKDDIGTQSLQVSLWDSIGKIDKENEKVESKKEVIKETAEYEKNEIGYEEVNFLFDSMLEMDKDRSRDETNREMSHSL</sequence>
<dbReference type="Proteomes" id="UP000748991">
    <property type="component" value="Unassembled WGS sequence"/>
</dbReference>
<dbReference type="AlphaFoldDB" id="A0A943SRX0"/>
<gene>
    <name evidence="1" type="ORF">KH327_06165</name>
</gene>
<comment type="caution">
    <text evidence="1">The sequence shown here is derived from an EMBL/GenBank/DDBJ whole genome shotgun (WGS) entry which is preliminary data.</text>
</comment>
<evidence type="ECO:0000313" key="1">
    <source>
        <dbReference type="EMBL" id="MBS6535399.1"/>
    </source>
</evidence>
<dbReference type="RefSeq" id="WP_278637989.1">
    <property type="nucleotide sequence ID" value="NZ_JAGZZP010000010.1"/>
</dbReference>
<name>A0A943SRX0_9FIRM</name>